<gene>
    <name evidence="2" type="ORF">A3D59_02545</name>
</gene>
<dbReference type="SUPFAM" id="SSF55785">
    <property type="entry name" value="PYP-like sensor domain (PAS domain)"/>
    <property type="match status" value="1"/>
</dbReference>
<evidence type="ECO:0000259" key="1">
    <source>
        <dbReference type="PROSITE" id="PS50112"/>
    </source>
</evidence>
<reference evidence="2 3" key="1">
    <citation type="journal article" date="2016" name="Nat. Commun.">
        <title>Thousands of microbial genomes shed light on interconnected biogeochemical processes in an aquifer system.</title>
        <authorList>
            <person name="Anantharaman K."/>
            <person name="Brown C.T."/>
            <person name="Hug L.A."/>
            <person name="Sharon I."/>
            <person name="Castelle C.J."/>
            <person name="Probst A.J."/>
            <person name="Thomas B.C."/>
            <person name="Singh A."/>
            <person name="Wilkins M.J."/>
            <person name="Karaoz U."/>
            <person name="Brodie E.L."/>
            <person name="Williams K.H."/>
            <person name="Hubbard S.S."/>
            <person name="Banfield J.F."/>
        </authorList>
    </citation>
    <scope>NUCLEOTIDE SEQUENCE [LARGE SCALE GENOMIC DNA]</scope>
</reference>
<dbReference type="NCBIfam" id="TIGR00229">
    <property type="entry name" value="sensory_box"/>
    <property type="match status" value="1"/>
</dbReference>
<dbReference type="InterPro" id="IPR000014">
    <property type="entry name" value="PAS"/>
</dbReference>
<dbReference type="GO" id="GO:0006355">
    <property type="term" value="P:regulation of DNA-templated transcription"/>
    <property type="evidence" value="ECO:0007669"/>
    <property type="project" value="InterPro"/>
</dbReference>
<dbReference type="CDD" id="cd00130">
    <property type="entry name" value="PAS"/>
    <property type="match status" value="1"/>
</dbReference>
<sequence length="144" mass="16225">MPYRKPVPKKQLLKYLKEIKLLASGFDLLSDHVIITDSNANIMYANGAAERSTGFRVKEMIGKNPGDLWGGKMSPSFYRKMWRVIKTKKKPFVGSVRNLKKDGTAYWQKLCIVPVLDDKSGLKYFLGIEPKINGEENQNASGGD</sequence>
<dbReference type="InterPro" id="IPR035965">
    <property type="entry name" value="PAS-like_dom_sf"/>
</dbReference>
<dbReference type="EMBL" id="MHTX01000029">
    <property type="protein sequence ID" value="OHA67988.1"/>
    <property type="molecule type" value="Genomic_DNA"/>
</dbReference>
<dbReference type="Proteomes" id="UP000179258">
    <property type="component" value="Unassembled WGS sequence"/>
</dbReference>
<dbReference type="SMART" id="SM00091">
    <property type="entry name" value="PAS"/>
    <property type="match status" value="1"/>
</dbReference>
<dbReference type="AlphaFoldDB" id="A0A1G2R600"/>
<accession>A0A1G2R600</accession>
<evidence type="ECO:0000313" key="3">
    <source>
        <dbReference type="Proteomes" id="UP000179258"/>
    </source>
</evidence>
<dbReference type="InterPro" id="IPR013767">
    <property type="entry name" value="PAS_fold"/>
</dbReference>
<evidence type="ECO:0000313" key="2">
    <source>
        <dbReference type="EMBL" id="OHA67988.1"/>
    </source>
</evidence>
<feature type="domain" description="PAS" evidence="1">
    <location>
        <begin position="18"/>
        <end position="64"/>
    </location>
</feature>
<organism evidence="2 3">
    <name type="scientific">Candidatus Wildermuthbacteria bacterium RIFCSPHIGHO2_02_FULL_47_17</name>
    <dbReference type="NCBI Taxonomy" id="1802452"/>
    <lineage>
        <taxon>Bacteria</taxon>
        <taxon>Candidatus Wildermuthiibacteriota</taxon>
    </lineage>
</organism>
<comment type="caution">
    <text evidence="2">The sequence shown here is derived from an EMBL/GenBank/DDBJ whole genome shotgun (WGS) entry which is preliminary data.</text>
</comment>
<dbReference type="PROSITE" id="PS50112">
    <property type="entry name" value="PAS"/>
    <property type="match status" value="1"/>
</dbReference>
<name>A0A1G2R600_9BACT</name>
<dbReference type="Pfam" id="PF00989">
    <property type="entry name" value="PAS"/>
    <property type="match status" value="1"/>
</dbReference>
<proteinExistence type="predicted"/>
<protein>
    <recommendedName>
        <fullName evidence="1">PAS domain-containing protein</fullName>
    </recommendedName>
</protein>
<dbReference type="Gene3D" id="3.30.450.20">
    <property type="entry name" value="PAS domain"/>
    <property type="match status" value="1"/>
</dbReference>